<reference evidence="5 7" key="3">
    <citation type="journal article" date="2008" name="Appl. Environ. Microbiol.">
        <title>Complete genome sequence of Nitrosospira multiformis, an ammonia-oxidizing bacterium from the soil environment.</title>
        <authorList>
            <person name="Norton J.M."/>
            <person name="Klotz M.G."/>
            <person name="Stein L.Y."/>
            <person name="Arp D.J."/>
            <person name="Bottomley P.J."/>
            <person name="Chain P.S."/>
            <person name="Hauser L.J."/>
            <person name="Land M.L."/>
            <person name="Larimer F.W."/>
            <person name="Shin M.W."/>
            <person name="Starkenburg S.R."/>
        </authorList>
    </citation>
    <scope>NUCLEOTIDE SEQUENCE [LARGE SCALE GENOMIC DNA]</scope>
    <source>
        <strain evidence="5">ATCC 25196</strain>
        <strain evidence="7">ATCC 25196 / NCIMB 11849 / C 71</strain>
    </source>
</reference>
<feature type="domain" description="Glycoside hydrolase family 5" evidence="4">
    <location>
        <begin position="96"/>
        <end position="292"/>
    </location>
</feature>
<evidence type="ECO:0000256" key="3">
    <source>
        <dbReference type="RuleBase" id="RU361153"/>
    </source>
</evidence>
<dbReference type="HOGENOM" id="CLU_849477_0_0_4"/>
<evidence type="ECO:0000256" key="1">
    <source>
        <dbReference type="ARBA" id="ARBA00022801"/>
    </source>
</evidence>
<reference evidence="7" key="1">
    <citation type="submission" date="2005-08" db="EMBL/GenBank/DDBJ databases">
        <title>Complete sequence of chromosome 1 of Nitrosospira multiformis ATCC 25196.</title>
        <authorList>
            <person name="Copeland A."/>
            <person name="Lucas S."/>
            <person name="Lapidus A."/>
            <person name="Barry K."/>
            <person name="Detter J.C."/>
            <person name="Glavina T."/>
            <person name="Hammon N."/>
            <person name="Israni S."/>
            <person name="Pitluck S."/>
            <person name="Chain P."/>
            <person name="Malfatti S."/>
            <person name="Shin M."/>
            <person name="Vergez L."/>
            <person name="Schmutz J."/>
            <person name="Larimer F."/>
            <person name="Land M."/>
            <person name="Hauser L."/>
            <person name="Kyrpides N."/>
            <person name="Lykidis A."/>
            <person name="Richardson P."/>
        </authorList>
    </citation>
    <scope>NUCLEOTIDE SEQUENCE [LARGE SCALE GENOMIC DNA]</scope>
    <source>
        <strain evidence="7">ATCC 25196 / NCIMB 11849 / C 71</strain>
    </source>
</reference>
<dbReference type="KEGG" id="nmu:Nmul_A2048"/>
<gene>
    <name evidence="5" type="ordered locus">Nmul_A2048</name>
    <name evidence="6" type="ORF">SAMN05216403_13322</name>
</gene>
<dbReference type="EMBL" id="FNVK01000033">
    <property type="protein sequence ID" value="SEG12859.1"/>
    <property type="molecule type" value="Genomic_DNA"/>
</dbReference>
<dbReference type="GO" id="GO:0004553">
    <property type="term" value="F:hydrolase activity, hydrolyzing O-glycosyl compounds"/>
    <property type="evidence" value="ECO:0007669"/>
    <property type="project" value="InterPro"/>
</dbReference>
<dbReference type="Pfam" id="PF00150">
    <property type="entry name" value="Cellulase"/>
    <property type="match status" value="1"/>
</dbReference>
<evidence type="ECO:0000313" key="5">
    <source>
        <dbReference type="EMBL" id="ABB75342.1"/>
    </source>
</evidence>
<dbReference type="OrthoDB" id="9801198at2"/>
<evidence type="ECO:0000313" key="6">
    <source>
        <dbReference type="EMBL" id="SEG12859.1"/>
    </source>
</evidence>
<reference evidence="5" key="2">
    <citation type="submission" date="2005-08" db="EMBL/GenBank/DDBJ databases">
        <title>Complete sequence of Chromosome 1 of Nitrosospira multiformis ATCC 25196.</title>
        <authorList>
            <consortium name="US DOE Joint Genome Institute"/>
            <person name="Copeland A."/>
            <person name="Lucas S."/>
            <person name="Lapidus A."/>
            <person name="Barry K."/>
            <person name="Detter J.C."/>
            <person name="Glavina T."/>
            <person name="Hammon N."/>
            <person name="Israni S."/>
            <person name="Pitluck S."/>
            <person name="Chain P."/>
            <person name="Malfatti S."/>
            <person name="Shin M."/>
            <person name="Vergez L."/>
            <person name="Schmutz J."/>
            <person name="Larimer F."/>
            <person name="Land M."/>
            <person name="Hauser L."/>
            <person name="Kyrpides N."/>
            <person name="Lykidis A."/>
            <person name="Richardson P."/>
        </authorList>
    </citation>
    <scope>NUCLEOTIDE SEQUENCE</scope>
    <source>
        <strain evidence="5">ATCC 25196</strain>
    </source>
</reference>
<evidence type="ECO:0000256" key="2">
    <source>
        <dbReference type="ARBA" id="ARBA00023295"/>
    </source>
</evidence>
<dbReference type="Gene3D" id="3.20.20.80">
    <property type="entry name" value="Glycosidases"/>
    <property type="match status" value="1"/>
</dbReference>
<dbReference type="Proteomes" id="UP000236751">
    <property type="component" value="Unassembled WGS sequence"/>
</dbReference>
<dbReference type="Proteomes" id="UP000002718">
    <property type="component" value="Chromosome"/>
</dbReference>
<dbReference type="eggNOG" id="COG2730">
    <property type="taxonomic scope" value="Bacteria"/>
</dbReference>
<reference evidence="6 8" key="4">
    <citation type="submission" date="2016-10" db="EMBL/GenBank/DDBJ databases">
        <authorList>
            <person name="de Groot N.N."/>
        </authorList>
    </citation>
    <scope>NUCLEOTIDE SEQUENCE [LARGE SCALE GENOMIC DNA]</scope>
    <source>
        <strain evidence="6 8">Nl13</strain>
    </source>
</reference>
<keyword evidence="2 3" id="KW-0326">Glycosidase</keyword>
<keyword evidence="1 3" id="KW-0378">Hydrolase</keyword>
<organism evidence="5 7">
    <name type="scientific">Nitrosospira multiformis (strain ATCC 25196 / NCIMB 11849 / C 71)</name>
    <dbReference type="NCBI Taxonomy" id="323848"/>
    <lineage>
        <taxon>Bacteria</taxon>
        <taxon>Pseudomonadati</taxon>
        <taxon>Pseudomonadota</taxon>
        <taxon>Betaproteobacteria</taxon>
        <taxon>Nitrosomonadales</taxon>
        <taxon>Nitrosomonadaceae</taxon>
        <taxon>Nitrosospira</taxon>
    </lineage>
</organism>
<accession>Q2Y7C9</accession>
<dbReference type="RefSeq" id="WP_011381357.1">
    <property type="nucleotide sequence ID" value="NC_007614.1"/>
</dbReference>
<comment type="similarity">
    <text evidence="3">Belongs to the glycosyl hydrolase 5 (cellulase A) family.</text>
</comment>
<proteinExistence type="inferred from homology"/>
<evidence type="ECO:0000313" key="8">
    <source>
        <dbReference type="Proteomes" id="UP000236751"/>
    </source>
</evidence>
<dbReference type="AlphaFoldDB" id="Q2Y7C9"/>
<dbReference type="CAZy" id="GH5">
    <property type="family name" value="Glycoside Hydrolase Family 5"/>
</dbReference>
<dbReference type="EMBL" id="CP000103">
    <property type="protein sequence ID" value="ABB75342.1"/>
    <property type="molecule type" value="Genomic_DNA"/>
</dbReference>
<evidence type="ECO:0000313" key="7">
    <source>
        <dbReference type="Proteomes" id="UP000002718"/>
    </source>
</evidence>
<sequence length="327" mass="35188">MAGGDDYSSLQQPSGGYAAAGDGMASYAGSQSPSSPYTAGGRVASAITAGLGNGVNLQPSYYYDGDVDLGWNLMAKYPKIKSVRIEIEMGREAVAERWIREAVSRKYAVIATFHSAAILTNDQLLMDDPNELFKAAAWWVTNYSSLSKAGAFTINLMNEWGGHAITPNDYAASYNQAIATVRSVYDGPIIVDLPGFGQEAHTAALAVVGKSGQTLKDPKIILSAHVYPQAFSLSRQRAMTTADLDELAATGRGCMLGEFGDDGSGGKTPWADLVKYAKSRDWPVFGWAWNGDGGRMNMIQPVPFQKVSSTPYPYTVGPYFQPIYDLL</sequence>
<evidence type="ECO:0000259" key="4">
    <source>
        <dbReference type="Pfam" id="PF00150"/>
    </source>
</evidence>
<dbReference type="SUPFAM" id="SSF51445">
    <property type="entry name" value="(Trans)glycosidases"/>
    <property type="match status" value="1"/>
</dbReference>
<dbReference type="InterPro" id="IPR017853">
    <property type="entry name" value="GH"/>
</dbReference>
<name>Q2Y7C9_NITMU</name>
<keyword evidence="7" id="KW-1185">Reference proteome</keyword>
<protein>
    <submittedName>
        <fullName evidence="6">Cellulase (Glycosyl hydrolase family 5)</fullName>
    </submittedName>
    <submittedName>
        <fullName evidence="5">Glycoside hydrolase, family 5</fullName>
    </submittedName>
</protein>
<dbReference type="InterPro" id="IPR001547">
    <property type="entry name" value="Glyco_hydro_5"/>
</dbReference>
<dbReference type="STRING" id="323848.Nmul_A2048"/>
<dbReference type="GO" id="GO:0000272">
    <property type="term" value="P:polysaccharide catabolic process"/>
    <property type="evidence" value="ECO:0007669"/>
    <property type="project" value="InterPro"/>
</dbReference>